<dbReference type="GO" id="GO:0005886">
    <property type="term" value="C:plasma membrane"/>
    <property type="evidence" value="ECO:0007669"/>
    <property type="project" value="TreeGrafter"/>
</dbReference>
<evidence type="ECO:0000256" key="1">
    <source>
        <dbReference type="ARBA" id="ARBA00000085"/>
    </source>
</evidence>
<dbReference type="SUPFAM" id="SSF47384">
    <property type="entry name" value="Homodimeric domain of signal transducing histidine kinase"/>
    <property type="match status" value="1"/>
</dbReference>
<dbReference type="EMBL" id="CP136920">
    <property type="protein sequence ID" value="WOO39439.1"/>
    <property type="molecule type" value="Genomic_DNA"/>
</dbReference>
<evidence type="ECO:0000256" key="9">
    <source>
        <dbReference type="ARBA" id="ARBA00023012"/>
    </source>
</evidence>
<dbReference type="SUPFAM" id="SSF55874">
    <property type="entry name" value="ATPase domain of HSP90 chaperone/DNA topoisomerase II/histidine kinase"/>
    <property type="match status" value="1"/>
</dbReference>
<dbReference type="PANTHER" id="PTHR45436:SF5">
    <property type="entry name" value="SENSOR HISTIDINE KINASE TRCS"/>
    <property type="match status" value="1"/>
</dbReference>
<evidence type="ECO:0000259" key="13">
    <source>
        <dbReference type="PROSITE" id="PS50885"/>
    </source>
</evidence>
<evidence type="ECO:0000313" key="15">
    <source>
        <dbReference type="Proteomes" id="UP001304300"/>
    </source>
</evidence>
<accession>A0AAQ3LCD0</accession>
<keyword evidence="15" id="KW-1185">Reference proteome</keyword>
<dbReference type="PRINTS" id="PR00344">
    <property type="entry name" value="BCTRLSENSOR"/>
</dbReference>
<feature type="transmembrane region" description="Helical" evidence="11">
    <location>
        <begin position="107"/>
        <end position="130"/>
    </location>
</feature>
<dbReference type="InterPro" id="IPR003594">
    <property type="entry name" value="HATPase_dom"/>
</dbReference>
<comment type="catalytic activity">
    <reaction evidence="1">
        <text>ATP + protein L-histidine = ADP + protein N-phospho-L-histidine.</text>
        <dbReference type="EC" id="2.7.13.3"/>
    </reaction>
</comment>
<evidence type="ECO:0000256" key="5">
    <source>
        <dbReference type="ARBA" id="ARBA00022679"/>
    </source>
</evidence>
<dbReference type="Proteomes" id="UP001304300">
    <property type="component" value="Chromosome"/>
</dbReference>
<dbReference type="CDD" id="cd00082">
    <property type="entry name" value="HisKA"/>
    <property type="match status" value="1"/>
</dbReference>
<dbReference type="KEGG" id="puo:RZN69_12515"/>
<dbReference type="PROSITE" id="PS50885">
    <property type="entry name" value="HAMP"/>
    <property type="match status" value="1"/>
</dbReference>
<dbReference type="RefSeq" id="WP_317831332.1">
    <property type="nucleotide sequence ID" value="NZ_CP136920.1"/>
</dbReference>
<dbReference type="SMART" id="SM00388">
    <property type="entry name" value="HisKA"/>
    <property type="match status" value="1"/>
</dbReference>
<dbReference type="InterPro" id="IPR050428">
    <property type="entry name" value="TCS_sensor_his_kinase"/>
</dbReference>
<dbReference type="EC" id="2.7.13.3" evidence="3"/>
<dbReference type="InterPro" id="IPR003660">
    <property type="entry name" value="HAMP_dom"/>
</dbReference>
<evidence type="ECO:0000256" key="3">
    <source>
        <dbReference type="ARBA" id="ARBA00012438"/>
    </source>
</evidence>
<dbReference type="Pfam" id="PF02518">
    <property type="entry name" value="HATPase_c"/>
    <property type="match status" value="1"/>
</dbReference>
<dbReference type="GO" id="GO:0005524">
    <property type="term" value="F:ATP binding"/>
    <property type="evidence" value="ECO:0007669"/>
    <property type="project" value="UniProtKB-KW"/>
</dbReference>
<proteinExistence type="predicted"/>
<dbReference type="FunFam" id="3.30.565.10:FF:000006">
    <property type="entry name" value="Sensor histidine kinase WalK"/>
    <property type="match status" value="1"/>
</dbReference>
<name>A0AAQ3LCD0_9BACT</name>
<sequence length="407" mass="45693">MQADEAIVEEIFQEVQRRMSNPRFIRFIDSLNDAGMYVYVTGYDERFLYKSEGFPMDVLPIVNAAPKDRRWEFAVTDKDYILIFNLPQGQMVLGQSLATVAADLNSLMVKAIVIALLVVLITSFFGYWIIRNSLKPIKDISETAERIANGNIAEQIDTSKVRSELGQLADVLNRTFGRLGEALKRQIQFTSDASHELRTPVAAILADCQFSLKRERSPERYRETIEVCHESAQHMRSLIEDLRELADFDEKNESMVAELVDMKEFLSNVVSVMKPLAEEKGLALESELEEAMVYLDPIRMRQAVLNLLSNAVRYTDSAGEIFVRCIKRANSVVIEVCDTGIGIAPDKVQHIFERFYRADAARNADTGGVGLGLAISKSIVEANGGNISVKSTLGKGTCFRIQLRSEF</sequence>
<keyword evidence="14" id="KW-0067">ATP-binding</keyword>
<evidence type="ECO:0000256" key="6">
    <source>
        <dbReference type="ARBA" id="ARBA00022692"/>
    </source>
</evidence>
<keyword evidence="9" id="KW-0902">Two-component regulatory system</keyword>
<organism evidence="14 15">
    <name type="scientific">Rubellicoccus peritrichatus</name>
    <dbReference type="NCBI Taxonomy" id="3080537"/>
    <lineage>
        <taxon>Bacteria</taxon>
        <taxon>Pseudomonadati</taxon>
        <taxon>Verrucomicrobiota</taxon>
        <taxon>Opitutia</taxon>
        <taxon>Puniceicoccales</taxon>
        <taxon>Cerasicoccaceae</taxon>
        <taxon>Rubellicoccus</taxon>
    </lineage>
</organism>
<keyword evidence="5" id="KW-0808">Transferase</keyword>
<protein>
    <recommendedName>
        <fullName evidence="3">histidine kinase</fullName>
        <ecNumber evidence="3">2.7.13.3</ecNumber>
    </recommendedName>
</protein>
<dbReference type="InterPro" id="IPR036097">
    <property type="entry name" value="HisK_dim/P_sf"/>
</dbReference>
<dbReference type="InterPro" id="IPR005467">
    <property type="entry name" value="His_kinase_dom"/>
</dbReference>
<dbReference type="PANTHER" id="PTHR45436">
    <property type="entry name" value="SENSOR HISTIDINE KINASE YKOH"/>
    <property type="match status" value="1"/>
</dbReference>
<keyword evidence="14" id="KW-0547">Nucleotide-binding</keyword>
<feature type="domain" description="HAMP" evidence="13">
    <location>
        <begin position="131"/>
        <end position="184"/>
    </location>
</feature>
<evidence type="ECO:0000256" key="4">
    <source>
        <dbReference type="ARBA" id="ARBA00022553"/>
    </source>
</evidence>
<evidence type="ECO:0000256" key="7">
    <source>
        <dbReference type="ARBA" id="ARBA00022777"/>
    </source>
</evidence>
<evidence type="ECO:0000313" key="14">
    <source>
        <dbReference type="EMBL" id="WOO39439.1"/>
    </source>
</evidence>
<keyword evidence="6 11" id="KW-0812">Transmembrane</keyword>
<dbReference type="InterPro" id="IPR003661">
    <property type="entry name" value="HisK_dim/P_dom"/>
</dbReference>
<dbReference type="Gene3D" id="3.30.565.10">
    <property type="entry name" value="Histidine kinase-like ATPase, C-terminal domain"/>
    <property type="match status" value="1"/>
</dbReference>
<evidence type="ECO:0000256" key="2">
    <source>
        <dbReference type="ARBA" id="ARBA00004370"/>
    </source>
</evidence>
<dbReference type="PROSITE" id="PS50109">
    <property type="entry name" value="HIS_KIN"/>
    <property type="match status" value="1"/>
</dbReference>
<evidence type="ECO:0000256" key="10">
    <source>
        <dbReference type="ARBA" id="ARBA00023136"/>
    </source>
</evidence>
<gene>
    <name evidence="14" type="ORF">RZN69_12515</name>
</gene>
<feature type="domain" description="Histidine kinase" evidence="12">
    <location>
        <begin position="192"/>
        <end position="407"/>
    </location>
</feature>
<keyword evidence="7" id="KW-0418">Kinase</keyword>
<dbReference type="GO" id="GO:0000155">
    <property type="term" value="F:phosphorelay sensor kinase activity"/>
    <property type="evidence" value="ECO:0007669"/>
    <property type="project" value="InterPro"/>
</dbReference>
<keyword evidence="4" id="KW-0597">Phosphoprotein</keyword>
<dbReference type="SMART" id="SM00304">
    <property type="entry name" value="HAMP"/>
    <property type="match status" value="1"/>
</dbReference>
<keyword evidence="8 11" id="KW-1133">Transmembrane helix</keyword>
<dbReference type="Pfam" id="PF00672">
    <property type="entry name" value="HAMP"/>
    <property type="match status" value="1"/>
</dbReference>
<dbReference type="CDD" id="cd06225">
    <property type="entry name" value="HAMP"/>
    <property type="match status" value="1"/>
</dbReference>
<evidence type="ECO:0000256" key="11">
    <source>
        <dbReference type="SAM" id="Phobius"/>
    </source>
</evidence>
<dbReference type="SMART" id="SM00387">
    <property type="entry name" value="HATPase_c"/>
    <property type="match status" value="1"/>
</dbReference>
<dbReference type="AlphaFoldDB" id="A0AAQ3LCD0"/>
<dbReference type="InterPro" id="IPR004358">
    <property type="entry name" value="Sig_transdc_His_kin-like_C"/>
</dbReference>
<evidence type="ECO:0000256" key="8">
    <source>
        <dbReference type="ARBA" id="ARBA00022989"/>
    </source>
</evidence>
<keyword evidence="10 11" id="KW-0472">Membrane</keyword>
<evidence type="ECO:0000259" key="12">
    <source>
        <dbReference type="PROSITE" id="PS50109"/>
    </source>
</evidence>
<dbReference type="SUPFAM" id="SSF158472">
    <property type="entry name" value="HAMP domain-like"/>
    <property type="match status" value="1"/>
</dbReference>
<dbReference type="Pfam" id="PF00512">
    <property type="entry name" value="HisKA"/>
    <property type="match status" value="1"/>
</dbReference>
<dbReference type="CDD" id="cd00075">
    <property type="entry name" value="HATPase"/>
    <property type="match status" value="1"/>
</dbReference>
<comment type="subcellular location">
    <subcellularLocation>
        <location evidence="2">Membrane</location>
    </subcellularLocation>
</comment>
<dbReference type="Gene3D" id="6.10.340.10">
    <property type="match status" value="1"/>
</dbReference>
<dbReference type="InterPro" id="IPR036890">
    <property type="entry name" value="HATPase_C_sf"/>
</dbReference>
<dbReference type="Gene3D" id="1.10.287.130">
    <property type="match status" value="1"/>
</dbReference>
<reference evidence="14 15" key="1">
    <citation type="submission" date="2023-10" db="EMBL/GenBank/DDBJ databases">
        <title>Rubellicoccus peritrichatus gen. nov., sp. nov., isolated from an algae of coral reef tank.</title>
        <authorList>
            <person name="Luo J."/>
        </authorList>
    </citation>
    <scope>NUCLEOTIDE SEQUENCE [LARGE SCALE GENOMIC DNA]</scope>
    <source>
        <strain evidence="14 15">CR14</strain>
    </source>
</reference>